<evidence type="ECO:0000259" key="4">
    <source>
        <dbReference type="SMART" id="SM00363"/>
    </source>
</evidence>
<proteinExistence type="inferred from homology"/>
<dbReference type="Pfam" id="PF01479">
    <property type="entry name" value="S4"/>
    <property type="match status" value="1"/>
</dbReference>
<dbReference type="InterPro" id="IPR002877">
    <property type="entry name" value="RNA_MeTrfase_FtsJ_dom"/>
</dbReference>
<dbReference type="GO" id="GO:0032259">
    <property type="term" value="P:methylation"/>
    <property type="evidence" value="ECO:0007669"/>
    <property type="project" value="UniProtKB-KW"/>
</dbReference>
<gene>
    <name evidence="5" type="ORF">SAMN04488054_103284</name>
</gene>
<dbReference type="GO" id="GO:0008168">
    <property type="term" value="F:methyltransferase activity"/>
    <property type="evidence" value="ECO:0007669"/>
    <property type="project" value="UniProtKB-KW"/>
</dbReference>
<dbReference type="STRING" id="266892.SAMN04488054_103284"/>
<dbReference type="InterPro" id="IPR029063">
    <property type="entry name" value="SAM-dependent_MTases_sf"/>
</dbReference>
<dbReference type="Proteomes" id="UP000199668">
    <property type="component" value="Unassembled WGS sequence"/>
</dbReference>
<evidence type="ECO:0000313" key="5">
    <source>
        <dbReference type="EMBL" id="SFL68544.1"/>
    </source>
</evidence>
<dbReference type="Gene3D" id="3.10.290.10">
    <property type="entry name" value="RNA-binding S4 domain"/>
    <property type="match status" value="1"/>
</dbReference>
<dbReference type="Pfam" id="PF01728">
    <property type="entry name" value="FtsJ"/>
    <property type="match status" value="1"/>
</dbReference>
<dbReference type="SMART" id="SM00363">
    <property type="entry name" value="S4"/>
    <property type="match status" value="1"/>
</dbReference>
<organism evidence="5 6">
    <name type="scientific">Salibacterium qingdaonense</name>
    <dbReference type="NCBI Taxonomy" id="266892"/>
    <lineage>
        <taxon>Bacteria</taxon>
        <taxon>Bacillati</taxon>
        <taxon>Bacillota</taxon>
        <taxon>Bacilli</taxon>
        <taxon>Bacillales</taxon>
        <taxon>Bacillaceae</taxon>
    </lineage>
</organism>
<dbReference type="PIRSF" id="PIRSF005578">
    <property type="entry name" value="TlyA"/>
    <property type="match status" value="1"/>
</dbReference>
<dbReference type="InterPro" id="IPR047048">
    <property type="entry name" value="TlyA"/>
</dbReference>
<dbReference type="SUPFAM" id="SSF55174">
    <property type="entry name" value="Alpha-L RNA-binding motif"/>
    <property type="match status" value="1"/>
</dbReference>
<evidence type="ECO:0000256" key="1">
    <source>
        <dbReference type="ARBA" id="ARBA00022884"/>
    </source>
</evidence>
<evidence type="ECO:0000313" key="6">
    <source>
        <dbReference type="Proteomes" id="UP000199668"/>
    </source>
</evidence>
<dbReference type="Gene3D" id="3.40.50.150">
    <property type="entry name" value="Vaccinia Virus protein VP39"/>
    <property type="match status" value="1"/>
</dbReference>
<dbReference type="InterPro" id="IPR004538">
    <property type="entry name" value="Hemolysin_A/TlyA"/>
</dbReference>
<keyword evidence="1 3" id="KW-0694">RNA-binding</keyword>
<dbReference type="RefSeq" id="WP_090925829.1">
    <property type="nucleotide sequence ID" value="NZ_FOTY01000003.1"/>
</dbReference>
<sequence>MSKERIDILLVEQGFFDSREQAKRAVMAGIVLAEDEPVDKPGTKVSRAAELRLKGKEQPYVSRGGLKLEKALDVFQIDMEGRVFLDVGASTGGFTDCALQHGASYVYAVDSGTNQLAWKIRNDEKVKVLEKYNFRYADPLDFQPRPDRAAADVSFISLKHLLPPLSSILAEDSRLSLLVKPQFEAGREQVGKKGIVRDPAVHKNVLHDITAFAEAKGFHPASLDYSPVTGGDGNIEYLLYLEWHPRKFSQTHASRDITRVVEQAHSSHSP</sequence>
<dbReference type="SUPFAM" id="SSF53335">
    <property type="entry name" value="S-adenosyl-L-methionine-dependent methyltransferases"/>
    <property type="match status" value="1"/>
</dbReference>
<keyword evidence="5" id="KW-0489">Methyltransferase</keyword>
<dbReference type="EMBL" id="FOTY01000003">
    <property type="protein sequence ID" value="SFL68544.1"/>
    <property type="molecule type" value="Genomic_DNA"/>
</dbReference>
<name>A0A1I4JQ00_9BACI</name>
<protein>
    <submittedName>
        <fullName evidence="5">23S rRNA (Cytidine1920-2'-O)/16S rRNA (Cytidine1409-2'-O)-methyltransferase</fullName>
    </submittedName>
</protein>
<reference evidence="5 6" key="1">
    <citation type="submission" date="2016-10" db="EMBL/GenBank/DDBJ databases">
        <authorList>
            <person name="de Groot N.N."/>
        </authorList>
    </citation>
    <scope>NUCLEOTIDE SEQUENCE [LARGE SCALE GENOMIC DNA]</scope>
    <source>
        <strain evidence="5 6">CGMCC 1.6134</strain>
    </source>
</reference>
<comment type="similarity">
    <text evidence="2">Belongs to the TlyA family.</text>
</comment>
<evidence type="ECO:0000256" key="3">
    <source>
        <dbReference type="PROSITE-ProRule" id="PRU00182"/>
    </source>
</evidence>
<dbReference type="PANTHER" id="PTHR32319:SF0">
    <property type="entry name" value="BACTERIAL HEMOLYSIN-LIKE PROTEIN"/>
    <property type="match status" value="1"/>
</dbReference>
<dbReference type="PANTHER" id="PTHR32319">
    <property type="entry name" value="BACTERIAL HEMOLYSIN-LIKE PROTEIN"/>
    <property type="match status" value="1"/>
</dbReference>
<dbReference type="NCBIfam" id="TIGR00478">
    <property type="entry name" value="tly"/>
    <property type="match status" value="1"/>
</dbReference>
<dbReference type="CDD" id="cd00165">
    <property type="entry name" value="S4"/>
    <property type="match status" value="1"/>
</dbReference>
<dbReference type="OrthoDB" id="9784736at2"/>
<keyword evidence="6" id="KW-1185">Reference proteome</keyword>
<accession>A0A1I4JQ00</accession>
<dbReference type="InterPro" id="IPR002942">
    <property type="entry name" value="S4_RNA-bd"/>
</dbReference>
<dbReference type="AlphaFoldDB" id="A0A1I4JQ00"/>
<feature type="domain" description="RNA-binding S4" evidence="4">
    <location>
        <begin position="4"/>
        <end position="69"/>
    </location>
</feature>
<dbReference type="PROSITE" id="PS50889">
    <property type="entry name" value="S4"/>
    <property type="match status" value="1"/>
</dbReference>
<evidence type="ECO:0000256" key="2">
    <source>
        <dbReference type="ARBA" id="ARBA00029460"/>
    </source>
</evidence>
<keyword evidence="5" id="KW-0808">Transferase</keyword>
<dbReference type="InterPro" id="IPR036986">
    <property type="entry name" value="S4_RNA-bd_sf"/>
</dbReference>
<dbReference type="GO" id="GO:0003723">
    <property type="term" value="F:RNA binding"/>
    <property type="evidence" value="ECO:0007669"/>
    <property type="project" value="UniProtKB-KW"/>
</dbReference>